<keyword evidence="11" id="KW-0472">Membrane</keyword>
<dbReference type="AlphaFoldDB" id="A0A9P1FMV7"/>
<dbReference type="CDD" id="cd00830">
    <property type="entry name" value="KAS_III"/>
    <property type="match status" value="1"/>
</dbReference>
<dbReference type="EMBL" id="CAMXCT010000669">
    <property type="protein sequence ID" value="CAI3981918.1"/>
    <property type="molecule type" value="Genomic_DNA"/>
</dbReference>
<evidence type="ECO:0000256" key="9">
    <source>
        <dbReference type="ARBA" id="ARBA00052419"/>
    </source>
</evidence>
<evidence type="ECO:0000256" key="2">
    <source>
        <dbReference type="ARBA" id="ARBA00008642"/>
    </source>
</evidence>
<dbReference type="FunFam" id="3.40.47.10:FF:000004">
    <property type="entry name" value="3-oxoacyl-[acyl-carrier-protein] synthase 3"/>
    <property type="match status" value="1"/>
</dbReference>
<dbReference type="SUPFAM" id="SSF53901">
    <property type="entry name" value="Thiolase-like"/>
    <property type="match status" value="1"/>
</dbReference>
<keyword evidence="4" id="KW-0444">Lipid biosynthesis</keyword>
<dbReference type="NCBIfam" id="TIGR00747">
    <property type="entry name" value="fabH"/>
    <property type="match status" value="1"/>
</dbReference>
<comment type="similarity">
    <text evidence="2">Belongs to the thiolase-like superfamily. FabH family.</text>
</comment>
<evidence type="ECO:0000256" key="1">
    <source>
        <dbReference type="ARBA" id="ARBA00005194"/>
    </source>
</evidence>
<dbReference type="NCBIfam" id="NF006829">
    <property type="entry name" value="PRK09352.1"/>
    <property type="match status" value="1"/>
</dbReference>
<feature type="domain" description="Beta-ketoacyl-[acyl-carrier-protein] synthase III N-terminal" evidence="13">
    <location>
        <begin position="168"/>
        <end position="247"/>
    </location>
</feature>
<keyword evidence="5" id="KW-0808">Transferase</keyword>
<keyword evidence="8" id="KW-0275">Fatty acid biosynthesis</keyword>
<evidence type="ECO:0000256" key="4">
    <source>
        <dbReference type="ARBA" id="ARBA00022516"/>
    </source>
</evidence>
<dbReference type="InterPro" id="IPR013751">
    <property type="entry name" value="ACP_syn_III_N"/>
</dbReference>
<dbReference type="HAMAP" id="MF_01815">
    <property type="entry name" value="FabH"/>
    <property type="match status" value="1"/>
</dbReference>
<dbReference type="EC" id="2.3.1.180" evidence="3"/>
<evidence type="ECO:0000256" key="6">
    <source>
        <dbReference type="ARBA" id="ARBA00022832"/>
    </source>
</evidence>
<dbReference type="GO" id="GO:0033818">
    <property type="term" value="F:beta-ketoacyl-acyl-carrier-protein synthase III activity"/>
    <property type="evidence" value="ECO:0007669"/>
    <property type="project" value="UniProtKB-EC"/>
</dbReference>
<dbReference type="EMBL" id="CAMXCT030000669">
    <property type="protein sequence ID" value="CAL4769230.1"/>
    <property type="molecule type" value="Genomic_DNA"/>
</dbReference>
<evidence type="ECO:0000256" key="7">
    <source>
        <dbReference type="ARBA" id="ARBA00023098"/>
    </source>
</evidence>
<dbReference type="OrthoDB" id="428487at2759"/>
<keyword evidence="16" id="KW-1185">Reference proteome</keyword>
<dbReference type="GO" id="GO:0006633">
    <property type="term" value="P:fatty acid biosynthetic process"/>
    <property type="evidence" value="ECO:0007669"/>
    <property type="project" value="UniProtKB-KW"/>
</dbReference>
<comment type="caution">
    <text evidence="14">The sequence shown here is derived from an EMBL/GenBank/DDBJ whole genome shotgun (WGS) entry which is preliminary data.</text>
</comment>
<evidence type="ECO:0000313" key="16">
    <source>
        <dbReference type="Proteomes" id="UP001152797"/>
    </source>
</evidence>
<proteinExistence type="inferred from homology"/>
<dbReference type="InterPro" id="IPR016039">
    <property type="entry name" value="Thiolase-like"/>
</dbReference>
<evidence type="ECO:0000256" key="5">
    <source>
        <dbReference type="ARBA" id="ARBA00022679"/>
    </source>
</evidence>
<protein>
    <recommendedName>
        <fullName evidence="3">beta-ketoacyl-[acyl-carrier-protein] synthase III</fullName>
        <ecNumber evidence="3">2.3.1.180</ecNumber>
    </recommendedName>
</protein>
<comment type="function">
    <text evidence="10">Catalyzes the condensation reaction of fatty acid synthesis by the addition to an acyl acceptor of two carbons from malonyl-ACP. KAS III catalyzes the first condensation reaction which initiates fatty acid synthesis and may therefore play a role in governing the total rate of fatty acid production. Possesses both acetoacetyl-ACP synthase and acetyl transacylase activities.</text>
</comment>
<keyword evidence="6" id="KW-0276">Fatty acid metabolism</keyword>
<dbReference type="EMBL" id="CAMXCT020000669">
    <property type="protein sequence ID" value="CAL1135293.1"/>
    <property type="molecule type" value="Genomic_DNA"/>
</dbReference>
<comment type="catalytic activity">
    <reaction evidence="9">
        <text>malonyl-[ACP] + acetyl-CoA + H(+) = 3-oxobutanoyl-[ACP] + CO2 + CoA</text>
        <dbReference type="Rhea" id="RHEA:12080"/>
        <dbReference type="Rhea" id="RHEA-COMP:9623"/>
        <dbReference type="Rhea" id="RHEA-COMP:9625"/>
        <dbReference type="ChEBI" id="CHEBI:15378"/>
        <dbReference type="ChEBI" id="CHEBI:16526"/>
        <dbReference type="ChEBI" id="CHEBI:57287"/>
        <dbReference type="ChEBI" id="CHEBI:57288"/>
        <dbReference type="ChEBI" id="CHEBI:78449"/>
        <dbReference type="ChEBI" id="CHEBI:78450"/>
        <dbReference type="EC" id="2.3.1.180"/>
    </reaction>
</comment>
<evidence type="ECO:0000256" key="11">
    <source>
        <dbReference type="SAM" id="Phobius"/>
    </source>
</evidence>
<evidence type="ECO:0000256" key="3">
    <source>
        <dbReference type="ARBA" id="ARBA00012333"/>
    </source>
</evidence>
<reference evidence="15" key="2">
    <citation type="submission" date="2024-04" db="EMBL/GenBank/DDBJ databases">
        <authorList>
            <person name="Chen Y."/>
            <person name="Shah S."/>
            <person name="Dougan E. K."/>
            <person name="Thang M."/>
            <person name="Chan C."/>
        </authorList>
    </citation>
    <scope>NUCLEOTIDE SEQUENCE [LARGE SCALE GENOMIC DNA]</scope>
</reference>
<feature type="transmembrane region" description="Helical" evidence="11">
    <location>
        <begin position="20"/>
        <end position="41"/>
    </location>
</feature>
<evidence type="ECO:0000259" key="13">
    <source>
        <dbReference type="Pfam" id="PF08545"/>
    </source>
</evidence>
<feature type="domain" description="Beta-ketoacyl-[acyl-carrier-protein] synthase III C-terminal" evidence="12">
    <location>
        <begin position="302"/>
        <end position="388"/>
    </location>
</feature>
<dbReference type="PANTHER" id="PTHR43091:SF1">
    <property type="entry name" value="BETA-KETOACYL-[ACYL-CARRIER-PROTEIN] SYNTHASE III, CHLOROPLASTIC"/>
    <property type="match status" value="1"/>
</dbReference>
<evidence type="ECO:0000256" key="8">
    <source>
        <dbReference type="ARBA" id="ARBA00023160"/>
    </source>
</evidence>
<accession>A0A9P1FMV7</accession>
<evidence type="ECO:0000313" key="15">
    <source>
        <dbReference type="EMBL" id="CAL1135293.1"/>
    </source>
</evidence>
<gene>
    <name evidence="14" type="ORF">C1SCF055_LOCUS9661</name>
</gene>
<comment type="pathway">
    <text evidence="1">Lipid metabolism; fatty acid biosynthesis.</text>
</comment>
<keyword evidence="11" id="KW-0812">Transmembrane</keyword>
<dbReference type="GO" id="GO:0004315">
    <property type="term" value="F:3-oxoacyl-[acyl-carrier-protein] synthase activity"/>
    <property type="evidence" value="ECO:0007669"/>
    <property type="project" value="InterPro"/>
</dbReference>
<dbReference type="Pfam" id="PF08545">
    <property type="entry name" value="ACP_syn_III"/>
    <property type="match status" value="1"/>
</dbReference>
<organism evidence="14">
    <name type="scientific">Cladocopium goreaui</name>
    <dbReference type="NCBI Taxonomy" id="2562237"/>
    <lineage>
        <taxon>Eukaryota</taxon>
        <taxon>Sar</taxon>
        <taxon>Alveolata</taxon>
        <taxon>Dinophyceae</taxon>
        <taxon>Suessiales</taxon>
        <taxon>Symbiodiniaceae</taxon>
        <taxon>Cladocopium</taxon>
    </lineage>
</organism>
<dbReference type="InterPro" id="IPR013747">
    <property type="entry name" value="ACP_syn_III_C"/>
</dbReference>
<dbReference type="PANTHER" id="PTHR43091">
    <property type="entry name" value="3-OXOACYL-[ACYL-CARRIER-PROTEIN] SYNTHASE"/>
    <property type="match status" value="1"/>
</dbReference>
<dbReference type="InterPro" id="IPR004655">
    <property type="entry name" value="FabH"/>
</dbReference>
<evidence type="ECO:0000313" key="14">
    <source>
        <dbReference type="EMBL" id="CAI3981918.1"/>
    </source>
</evidence>
<dbReference type="Gene3D" id="3.40.47.10">
    <property type="match status" value="1"/>
</dbReference>
<evidence type="ECO:0000259" key="12">
    <source>
        <dbReference type="Pfam" id="PF08541"/>
    </source>
</evidence>
<dbReference type="Proteomes" id="UP001152797">
    <property type="component" value="Unassembled WGS sequence"/>
</dbReference>
<evidence type="ECO:0000256" key="10">
    <source>
        <dbReference type="ARBA" id="ARBA00057449"/>
    </source>
</evidence>
<keyword evidence="7" id="KW-0443">Lipid metabolism</keyword>
<name>A0A9P1FMV7_9DINO</name>
<dbReference type="Pfam" id="PF08541">
    <property type="entry name" value="ACP_syn_III_C"/>
    <property type="match status" value="1"/>
</dbReference>
<reference evidence="14" key="1">
    <citation type="submission" date="2022-10" db="EMBL/GenBank/DDBJ databases">
        <authorList>
            <person name="Chen Y."/>
            <person name="Dougan E. K."/>
            <person name="Chan C."/>
            <person name="Rhodes N."/>
            <person name="Thang M."/>
        </authorList>
    </citation>
    <scope>NUCLEOTIDE SEQUENCE</scope>
</reference>
<keyword evidence="11" id="KW-1133">Transmembrane helix</keyword>
<sequence length="401" mass="42190">MVILDGADADGLNPRSSPGHGASAALRATFLSVLTGVILALGARRAGRVGRVPPRRVRRKALPFGIAVAGTGSVAPEMVVSNDDLSEVMETTDEWITQRTGIRRRHVMEDEETLASLSAKAATKALEDAKFNVEDVDLVLHATSTPDDLFGTGPQVASMIGATNAVAFDLTAACSGFVFALVTAAQYVRSGAFKNVLVIGADGLSRWVDWSDRGTCVLFGDGAGAMLITAAESENDALLGFELGSDGHGACHLGVNAENESSFQVGASKSAQSAKYGKLTMNGKEVFRFATSRVPQTLSKLLERHQIAPEEVDWLLLHQANRRIMDSAAKRLGMPQEKIICNLDEYGNTSAASIPLALDEAMRDGRVKKGDLLACCGFGAGLTWGGAVPWCRGGADGGDAV</sequence>